<comment type="caution">
    <text evidence="1">The sequence shown here is derived from an EMBL/GenBank/DDBJ whole genome shotgun (WGS) entry which is preliminary data.</text>
</comment>
<proteinExistence type="predicted"/>
<dbReference type="EMBL" id="JAIWYP010000007">
    <property type="protein sequence ID" value="KAH3796676.1"/>
    <property type="molecule type" value="Genomic_DNA"/>
</dbReference>
<protein>
    <submittedName>
        <fullName evidence="1">Uncharacterized protein</fullName>
    </submittedName>
</protein>
<sequence length="73" mass="8010">MFVTAPYKTTIFTHDIGKAFYTATVLNIDGGDVRTISMFATTGFTFTFDATAITGIFCSFEPCSIKIEFNECA</sequence>
<evidence type="ECO:0000313" key="2">
    <source>
        <dbReference type="Proteomes" id="UP000828390"/>
    </source>
</evidence>
<reference evidence="1" key="1">
    <citation type="journal article" date="2019" name="bioRxiv">
        <title>The Genome of the Zebra Mussel, Dreissena polymorpha: A Resource for Invasive Species Research.</title>
        <authorList>
            <person name="McCartney M.A."/>
            <person name="Auch B."/>
            <person name="Kono T."/>
            <person name="Mallez S."/>
            <person name="Zhang Y."/>
            <person name="Obille A."/>
            <person name="Becker A."/>
            <person name="Abrahante J.E."/>
            <person name="Garbe J."/>
            <person name="Badalamenti J.P."/>
            <person name="Herman A."/>
            <person name="Mangelson H."/>
            <person name="Liachko I."/>
            <person name="Sullivan S."/>
            <person name="Sone E.D."/>
            <person name="Koren S."/>
            <person name="Silverstein K.A.T."/>
            <person name="Beckman K.B."/>
            <person name="Gohl D.M."/>
        </authorList>
    </citation>
    <scope>NUCLEOTIDE SEQUENCE</scope>
    <source>
        <strain evidence="1">Duluth1</strain>
        <tissue evidence="1">Whole animal</tissue>
    </source>
</reference>
<keyword evidence="2" id="KW-1185">Reference proteome</keyword>
<dbReference type="AlphaFoldDB" id="A0A9D4FHD0"/>
<organism evidence="1 2">
    <name type="scientific">Dreissena polymorpha</name>
    <name type="common">Zebra mussel</name>
    <name type="synonym">Mytilus polymorpha</name>
    <dbReference type="NCBI Taxonomy" id="45954"/>
    <lineage>
        <taxon>Eukaryota</taxon>
        <taxon>Metazoa</taxon>
        <taxon>Spiralia</taxon>
        <taxon>Lophotrochozoa</taxon>
        <taxon>Mollusca</taxon>
        <taxon>Bivalvia</taxon>
        <taxon>Autobranchia</taxon>
        <taxon>Heteroconchia</taxon>
        <taxon>Euheterodonta</taxon>
        <taxon>Imparidentia</taxon>
        <taxon>Neoheterodontei</taxon>
        <taxon>Myida</taxon>
        <taxon>Dreissenoidea</taxon>
        <taxon>Dreissenidae</taxon>
        <taxon>Dreissena</taxon>
    </lineage>
</organism>
<evidence type="ECO:0000313" key="1">
    <source>
        <dbReference type="EMBL" id="KAH3796676.1"/>
    </source>
</evidence>
<reference evidence="1" key="2">
    <citation type="submission" date="2020-11" db="EMBL/GenBank/DDBJ databases">
        <authorList>
            <person name="McCartney M.A."/>
            <person name="Auch B."/>
            <person name="Kono T."/>
            <person name="Mallez S."/>
            <person name="Becker A."/>
            <person name="Gohl D.M."/>
            <person name="Silverstein K.A.T."/>
            <person name="Koren S."/>
            <person name="Bechman K.B."/>
            <person name="Herman A."/>
            <person name="Abrahante J.E."/>
            <person name="Garbe J."/>
        </authorList>
    </citation>
    <scope>NUCLEOTIDE SEQUENCE</scope>
    <source>
        <strain evidence="1">Duluth1</strain>
        <tissue evidence="1">Whole animal</tissue>
    </source>
</reference>
<accession>A0A9D4FHD0</accession>
<name>A0A9D4FHD0_DREPO</name>
<gene>
    <name evidence="1" type="ORF">DPMN_150245</name>
</gene>
<dbReference type="Proteomes" id="UP000828390">
    <property type="component" value="Unassembled WGS sequence"/>
</dbReference>